<name>A0A8H6LZZ2_9AGAR</name>
<evidence type="ECO:0000313" key="1">
    <source>
        <dbReference type="EMBL" id="KAF6749210.1"/>
    </source>
</evidence>
<comment type="caution">
    <text evidence="1">The sequence shown here is derived from an EMBL/GenBank/DDBJ whole genome shotgun (WGS) entry which is preliminary data.</text>
</comment>
<organism evidence="1 2">
    <name type="scientific">Ephemerocybe angulata</name>
    <dbReference type="NCBI Taxonomy" id="980116"/>
    <lineage>
        <taxon>Eukaryota</taxon>
        <taxon>Fungi</taxon>
        <taxon>Dikarya</taxon>
        <taxon>Basidiomycota</taxon>
        <taxon>Agaricomycotina</taxon>
        <taxon>Agaricomycetes</taxon>
        <taxon>Agaricomycetidae</taxon>
        <taxon>Agaricales</taxon>
        <taxon>Agaricineae</taxon>
        <taxon>Psathyrellaceae</taxon>
        <taxon>Ephemerocybe</taxon>
    </lineage>
</organism>
<dbReference type="Proteomes" id="UP000521943">
    <property type="component" value="Unassembled WGS sequence"/>
</dbReference>
<dbReference type="PROSITE" id="PS51257">
    <property type="entry name" value="PROKAR_LIPOPROTEIN"/>
    <property type="match status" value="1"/>
</dbReference>
<reference evidence="1 2" key="1">
    <citation type="submission" date="2020-07" db="EMBL/GenBank/DDBJ databases">
        <title>Comparative genomics of pyrophilous fungi reveals a link between fire events and developmental genes.</title>
        <authorList>
            <consortium name="DOE Joint Genome Institute"/>
            <person name="Steindorff A.S."/>
            <person name="Carver A."/>
            <person name="Calhoun S."/>
            <person name="Stillman K."/>
            <person name="Liu H."/>
            <person name="Lipzen A."/>
            <person name="Pangilinan J."/>
            <person name="Labutti K."/>
            <person name="Bruns T.D."/>
            <person name="Grigoriev I.V."/>
        </authorList>
    </citation>
    <scope>NUCLEOTIDE SEQUENCE [LARGE SCALE GENOMIC DNA]</scope>
    <source>
        <strain evidence="1 2">CBS 144469</strain>
    </source>
</reference>
<gene>
    <name evidence="1" type="ORF">DFP72DRAFT_913620</name>
</gene>
<proteinExistence type="predicted"/>
<dbReference type="EMBL" id="JACGCI010000064">
    <property type="protein sequence ID" value="KAF6749210.1"/>
    <property type="molecule type" value="Genomic_DNA"/>
</dbReference>
<accession>A0A8H6LZZ2</accession>
<protein>
    <submittedName>
        <fullName evidence="1">Uncharacterized protein</fullName>
    </submittedName>
</protein>
<sequence length="126" mass="13418">MSALHKMSTVLPICTANALLLLAGWSSSCCKGLFYAGRMVRTSSATCPWFGGEERVEIARRGARGFGYEFGDVRGTDGLRVVSACIEAGAKLEPIAMAHGDDRGRMRGKGLPCSMHHLKALGLGCQ</sequence>
<dbReference type="AlphaFoldDB" id="A0A8H6LZZ2"/>
<keyword evidence="2" id="KW-1185">Reference proteome</keyword>
<evidence type="ECO:0000313" key="2">
    <source>
        <dbReference type="Proteomes" id="UP000521943"/>
    </source>
</evidence>